<dbReference type="InterPro" id="IPR014710">
    <property type="entry name" value="RmlC-like_jellyroll"/>
</dbReference>
<feature type="transmembrane region" description="Helical" evidence="17">
    <location>
        <begin position="226"/>
        <end position="244"/>
    </location>
</feature>
<evidence type="ECO:0000256" key="11">
    <source>
        <dbReference type="ARBA" id="ARBA00023286"/>
    </source>
</evidence>
<comment type="catalytic activity">
    <reaction evidence="14">
        <text>K(+)(in) = K(+)(out)</text>
        <dbReference type="Rhea" id="RHEA:29463"/>
        <dbReference type="ChEBI" id="CHEBI:29103"/>
    </reaction>
</comment>
<evidence type="ECO:0000256" key="15">
    <source>
        <dbReference type="ARBA" id="ARBA00036239"/>
    </source>
</evidence>
<dbReference type="InterPro" id="IPR018490">
    <property type="entry name" value="cNMP-bd_dom_sf"/>
</dbReference>
<evidence type="ECO:0000256" key="10">
    <source>
        <dbReference type="ARBA" id="ARBA00023136"/>
    </source>
</evidence>
<keyword evidence="13" id="KW-0844">Vision</keyword>
<dbReference type="Gene3D" id="1.10.287.70">
    <property type="match status" value="1"/>
</dbReference>
<dbReference type="Gene3D" id="2.60.120.10">
    <property type="entry name" value="Jelly Rolls"/>
    <property type="match status" value="1"/>
</dbReference>
<comment type="subcellular location">
    <subcellularLocation>
        <location evidence="1">Membrane</location>
        <topology evidence="1">Multi-pass membrane protein</topology>
    </subcellularLocation>
</comment>
<sequence length="703" mass="80336">MFRRLRGSLSKVAPILTPDEDSSSTEANGKDGNSPNSSTSPTPESKACDQPSDAQAQPSDAQAQSKTSSESSGGAAEEDPDTCVPLPPSAATARSAREQTHDEREDKEVDEEGPADPSNLKLNPEVEQHIRNLLERFRTRTEIMREHIMDPDASSPECSPETSPKKKTPSKAPPPPQVKEEAKKEEVAPEATTEQHECKMLCCRFKRRPWMEKLNKLRLPQTIDPCADRIYLIWMMLVTLAFQWNCWILPLRLSFPMHTPDAMFFWYTVDYTCDAIYLLDILIMKRRLQLVHKGDIITDPKETAKFYYRSKTFKWDLLALLPLDILYFKFGPSAMFRLFRLIKYHSFLEFNARLEATMGKPYIYRVIRTTGYLLFSLHINACLYYFVSDMEGLGSTRWVYDGKGWRYTRCYYWAVKTLITIGGLPEPSNVFEIIFQLCNYFLGVFVFSIMIGQMRDVIGSATAGQNHYRACMDSTMQYMITNKIPRAVQNRVRMWYEYTWTAQGMLDESELLDKLPTKMRLDIAIDVNYDIVSKVDLFKGCDRQMIYEMLLRLKSVVYLPGDFVCKKGELGREMYIIKEGEVQVVGGPNNKIVFVTLKAGSVFGEISLLAAGGGNRRTANVMAHGFTNLFILDKRDLTEILRAYPESQKLLRKKAKKLLAKDKVKNTGNAAPVAKGFANIFARKSETPKLLRLVRMMKLNEQK</sequence>
<dbReference type="FunFam" id="1.10.287.70:FF:000072">
    <property type="entry name" value="Cyclic nucleotide gated channel beta 3"/>
    <property type="match status" value="1"/>
</dbReference>
<dbReference type="AlphaFoldDB" id="A0A1B1SKG9"/>
<keyword evidence="8" id="KW-0142">cGMP-binding</keyword>
<keyword evidence="6" id="KW-0547">Nucleotide-binding</keyword>
<evidence type="ECO:0000313" key="19">
    <source>
        <dbReference type="EMBL" id="ANV21130.1"/>
    </source>
</evidence>
<dbReference type="InterPro" id="IPR000595">
    <property type="entry name" value="cNMP-bd_dom"/>
</dbReference>
<evidence type="ECO:0000256" key="16">
    <source>
        <dbReference type="SAM" id="MobiDB-lite"/>
    </source>
</evidence>
<feature type="transmembrane region" description="Helical" evidence="17">
    <location>
        <begin position="433"/>
        <end position="451"/>
    </location>
</feature>
<feature type="region of interest" description="Disordered" evidence="16">
    <location>
        <begin position="1"/>
        <end position="127"/>
    </location>
</feature>
<accession>A0A1B1SKG9</accession>
<dbReference type="FunFam" id="2.60.120.10:FF:000020">
    <property type="entry name" value="Cyclic nucleotide-gated channel beta 3"/>
    <property type="match status" value="1"/>
</dbReference>
<dbReference type="Pfam" id="PF00027">
    <property type="entry name" value="cNMP_binding"/>
    <property type="match status" value="1"/>
</dbReference>
<dbReference type="GO" id="GO:0005886">
    <property type="term" value="C:plasma membrane"/>
    <property type="evidence" value="ECO:0007669"/>
    <property type="project" value="TreeGrafter"/>
</dbReference>
<dbReference type="GO" id="GO:0044877">
    <property type="term" value="F:protein-containing complex binding"/>
    <property type="evidence" value="ECO:0007669"/>
    <property type="project" value="TreeGrafter"/>
</dbReference>
<organism evidence="19">
    <name type="scientific">Mordacia mordax</name>
    <name type="common">Southern hemisphere lamprey</name>
    <dbReference type="NCBI Taxonomy" id="7755"/>
    <lineage>
        <taxon>Eukaryota</taxon>
        <taxon>Metazoa</taxon>
        <taxon>Chordata</taxon>
        <taxon>Craniata</taxon>
        <taxon>Vertebrata</taxon>
        <taxon>Cyclostomata</taxon>
        <taxon>Hyperoartia</taxon>
        <taxon>Petromyzontiformes</taxon>
        <taxon>Petromyzontidae</taxon>
        <taxon>Mordacia</taxon>
    </lineage>
</organism>
<dbReference type="GO" id="GO:0030553">
    <property type="term" value="F:cGMP binding"/>
    <property type="evidence" value="ECO:0007669"/>
    <property type="project" value="UniProtKB-KW"/>
</dbReference>
<keyword evidence="3" id="KW-0140">cGMP</keyword>
<evidence type="ECO:0000256" key="12">
    <source>
        <dbReference type="ARBA" id="ARBA00023303"/>
    </source>
</evidence>
<dbReference type="PROSITE" id="PS00889">
    <property type="entry name" value="CNMP_BINDING_2"/>
    <property type="match status" value="1"/>
</dbReference>
<evidence type="ECO:0000256" key="1">
    <source>
        <dbReference type="ARBA" id="ARBA00004141"/>
    </source>
</evidence>
<feature type="compositionally biased region" description="Basic and acidic residues" evidence="16">
    <location>
        <begin position="178"/>
        <end position="190"/>
    </location>
</feature>
<evidence type="ECO:0000256" key="14">
    <source>
        <dbReference type="ARBA" id="ARBA00034430"/>
    </source>
</evidence>
<evidence type="ECO:0000256" key="7">
    <source>
        <dbReference type="ARBA" id="ARBA00022989"/>
    </source>
</evidence>
<dbReference type="GO" id="GO:0001750">
    <property type="term" value="C:photoreceptor outer segment"/>
    <property type="evidence" value="ECO:0007669"/>
    <property type="project" value="TreeGrafter"/>
</dbReference>
<dbReference type="FunFam" id="1.10.287.630:FF:000001">
    <property type="entry name" value="Cyclic nucleotide-gated channel alpha 3"/>
    <property type="match status" value="1"/>
</dbReference>
<reference evidence="19" key="1">
    <citation type="journal article" date="2016" name="Mol. Biol. Evol.">
        <title>Evolution of Vertebrate Phototransduction: Cascade Activation.</title>
        <authorList>
            <person name="Lamb T.D."/>
            <person name="Patel H."/>
            <person name="Chuah A."/>
            <person name="Natoli R.C."/>
            <person name="Davies W.I."/>
            <person name="Hart N.S."/>
            <person name="Collin S.P."/>
            <person name="Hunt D.M."/>
        </authorList>
    </citation>
    <scope>NUCLEOTIDE SEQUENCE</scope>
</reference>
<protein>
    <submittedName>
        <fullName evidence="19">cGMP-gated cation channel beta-X</fullName>
    </submittedName>
</protein>
<keyword evidence="10 17" id="KW-0472">Membrane</keyword>
<evidence type="ECO:0000259" key="18">
    <source>
        <dbReference type="PROSITE" id="PS50042"/>
    </source>
</evidence>
<dbReference type="PROSITE" id="PS50042">
    <property type="entry name" value="CNMP_BINDING_3"/>
    <property type="match status" value="1"/>
</dbReference>
<keyword evidence="4" id="KW-0716">Sensory transduction</keyword>
<feature type="domain" description="Cyclic nucleotide-binding" evidence="18">
    <location>
        <begin position="537"/>
        <end position="641"/>
    </location>
</feature>
<dbReference type="EMBL" id="KT749741">
    <property type="protein sequence ID" value="ANV21130.1"/>
    <property type="molecule type" value="mRNA"/>
</dbReference>
<dbReference type="CDD" id="cd00038">
    <property type="entry name" value="CAP_ED"/>
    <property type="match status" value="1"/>
</dbReference>
<feature type="transmembrane region" description="Helical" evidence="17">
    <location>
        <begin position="370"/>
        <end position="387"/>
    </location>
</feature>
<dbReference type="GO" id="GO:0005223">
    <property type="term" value="F:intracellularly cGMP-activated cation channel activity"/>
    <property type="evidence" value="ECO:0007669"/>
    <property type="project" value="TreeGrafter"/>
</dbReference>
<keyword evidence="5 17" id="KW-0812">Transmembrane</keyword>
<dbReference type="Gene3D" id="1.10.287.630">
    <property type="entry name" value="Helix hairpin bin"/>
    <property type="match status" value="1"/>
</dbReference>
<keyword evidence="9" id="KW-0406">Ion transport</keyword>
<comment type="catalytic activity">
    <reaction evidence="15">
        <text>Na(+)(in) = Na(+)(out)</text>
        <dbReference type="Rhea" id="RHEA:34963"/>
        <dbReference type="ChEBI" id="CHEBI:29101"/>
    </reaction>
</comment>
<dbReference type="Pfam" id="PF00520">
    <property type="entry name" value="Ion_trans"/>
    <property type="match status" value="1"/>
</dbReference>
<dbReference type="PANTHER" id="PTHR45638">
    <property type="entry name" value="CYCLIC NUCLEOTIDE-GATED CATION CHANNEL SUBUNIT A"/>
    <property type="match status" value="1"/>
</dbReference>
<dbReference type="GO" id="GO:0007601">
    <property type="term" value="P:visual perception"/>
    <property type="evidence" value="ECO:0007669"/>
    <property type="project" value="UniProtKB-KW"/>
</dbReference>
<feature type="compositionally biased region" description="Low complexity" evidence="16">
    <location>
        <begin position="33"/>
        <end position="75"/>
    </location>
</feature>
<evidence type="ECO:0000256" key="5">
    <source>
        <dbReference type="ARBA" id="ARBA00022692"/>
    </source>
</evidence>
<name>A0A1B1SKG9_MORMR</name>
<evidence type="ECO:0000256" key="4">
    <source>
        <dbReference type="ARBA" id="ARBA00022606"/>
    </source>
</evidence>
<dbReference type="InterPro" id="IPR005821">
    <property type="entry name" value="Ion_trans_dom"/>
</dbReference>
<proteinExistence type="evidence at transcript level"/>
<evidence type="ECO:0000256" key="3">
    <source>
        <dbReference type="ARBA" id="ARBA00022535"/>
    </source>
</evidence>
<dbReference type="SUPFAM" id="SSF81324">
    <property type="entry name" value="Voltage-gated potassium channels"/>
    <property type="match status" value="1"/>
</dbReference>
<evidence type="ECO:0000256" key="17">
    <source>
        <dbReference type="SAM" id="Phobius"/>
    </source>
</evidence>
<feature type="region of interest" description="Disordered" evidence="16">
    <location>
        <begin position="147"/>
        <end position="190"/>
    </location>
</feature>
<keyword evidence="12" id="KW-0407">Ion channel</keyword>
<evidence type="ECO:0000256" key="6">
    <source>
        <dbReference type="ARBA" id="ARBA00022741"/>
    </source>
</evidence>
<feature type="transmembrane region" description="Helical" evidence="17">
    <location>
        <begin position="264"/>
        <end position="283"/>
    </location>
</feature>
<keyword evidence="11" id="KW-1071">Ligand-gated ion channel</keyword>
<dbReference type="SMART" id="SM00100">
    <property type="entry name" value="cNMP"/>
    <property type="match status" value="1"/>
</dbReference>
<keyword evidence="7 17" id="KW-1133">Transmembrane helix</keyword>
<dbReference type="SUPFAM" id="SSF51206">
    <property type="entry name" value="cAMP-binding domain-like"/>
    <property type="match status" value="1"/>
</dbReference>
<dbReference type="InterPro" id="IPR050866">
    <property type="entry name" value="CNG_cation_channel"/>
</dbReference>
<evidence type="ECO:0000256" key="8">
    <source>
        <dbReference type="ARBA" id="ARBA00022992"/>
    </source>
</evidence>
<evidence type="ECO:0000256" key="9">
    <source>
        <dbReference type="ARBA" id="ARBA00023065"/>
    </source>
</evidence>
<evidence type="ECO:0000256" key="13">
    <source>
        <dbReference type="ARBA" id="ARBA00023305"/>
    </source>
</evidence>
<feature type="compositionally biased region" description="Basic and acidic residues" evidence="16">
    <location>
        <begin position="95"/>
        <end position="107"/>
    </location>
</feature>
<dbReference type="InterPro" id="IPR018488">
    <property type="entry name" value="cNMP-bd_CS"/>
</dbReference>
<keyword evidence="2" id="KW-0813">Transport</keyword>
<dbReference type="PROSITE" id="PS00888">
    <property type="entry name" value="CNMP_BINDING_1"/>
    <property type="match status" value="1"/>
</dbReference>
<dbReference type="PANTHER" id="PTHR45638:SF1">
    <property type="entry name" value="CYCLIC NUCLEOTIDE-GATED ION CHANNEL SUBUNIT B, ISOFORM A"/>
    <property type="match status" value="1"/>
</dbReference>
<evidence type="ECO:0000256" key="2">
    <source>
        <dbReference type="ARBA" id="ARBA00022448"/>
    </source>
</evidence>
<dbReference type="GO" id="GO:0005222">
    <property type="term" value="F:intracellularly cAMP-activated cation channel activity"/>
    <property type="evidence" value="ECO:0007669"/>
    <property type="project" value="TreeGrafter"/>
</dbReference>
<dbReference type="GO" id="GO:0017071">
    <property type="term" value="C:intracellular cyclic nucleotide activated cation channel complex"/>
    <property type="evidence" value="ECO:0007669"/>
    <property type="project" value="TreeGrafter"/>
</dbReference>